<keyword evidence="2" id="KW-1185">Reference proteome</keyword>
<dbReference type="KEGG" id="mhl:MHLP_01115"/>
<evidence type="ECO:0000313" key="2">
    <source>
        <dbReference type="Proteomes" id="UP000006502"/>
    </source>
</evidence>
<dbReference type="Proteomes" id="UP000006502">
    <property type="component" value="Chromosome"/>
</dbReference>
<dbReference type="EMBL" id="CP003731">
    <property type="protein sequence ID" value="AFO51803.1"/>
    <property type="molecule type" value="Genomic_DNA"/>
</dbReference>
<sequence>MFKEVILGIFGLGATAGVGSAIVLPIVNSASGNYLPAAVQMIEEQKDPEYLGKATHYQMKLKIGQVSTSSPLRCEGQEGRHAYFRFLEEGNKKKFDLVCEHRSDKRDITNNLERIQDNEVTVKCTPQADSEGGIKNYECTITGTKHMSMSTKRGDTSRVTLSWS</sequence>
<dbReference type="AlphaFoldDB" id="I7BIZ8"/>
<dbReference type="PATRIC" id="fig|1212765.3.peg.253"/>
<reference evidence="2" key="2">
    <citation type="submission" date="2012-07" db="EMBL/GenBank/DDBJ databases">
        <title>Complete genome sequence of 'Candidatus Mycoplasma haemolamae'.</title>
        <authorList>
            <person name="Guimaraes A.M.S."/>
            <person name="Toth B."/>
            <person name="Santos A.P."/>
            <person name="Nascimento N.C."/>
            <person name="Sojka J.E."/>
            <person name="Messick J.B."/>
        </authorList>
    </citation>
    <scope>NUCLEOTIDE SEQUENCE [LARGE SCALE GENOMIC DNA]</scope>
    <source>
        <strain evidence="2">Purdue</strain>
    </source>
</reference>
<gene>
    <name evidence="1" type="ordered locus">MHLP_01115</name>
</gene>
<name>I7BIZ8_MYCHA</name>
<evidence type="ECO:0000313" key="1">
    <source>
        <dbReference type="EMBL" id="AFO51803.1"/>
    </source>
</evidence>
<accession>I7BIZ8</accession>
<organism evidence="1 2">
    <name type="scientific">Mycoplasma haematolamae (strain Purdue)</name>
    <dbReference type="NCBI Taxonomy" id="1212765"/>
    <lineage>
        <taxon>Bacteria</taxon>
        <taxon>Bacillati</taxon>
        <taxon>Mycoplasmatota</taxon>
        <taxon>Mollicutes</taxon>
        <taxon>Mycoplasmataceae</taxon>
        <taxon>Mycoplasma</taxon>
    </lineage>
</organism>
<proteinExistence type="predicted"/>
<dbReference type="HOGENOM" id="CLU_136753_0_0_14"/>
<protein>
    <submittedName>
        <fullName evidence="1">Uncharacterized protein</fullName>
    </submittedName>
</protein>
<reference evidence="1 2" key="1">
    <citation type="journal article" date="2012" name="J. Bacteriol.">
        <title>Genome Sequence of "Candidatus Mycoplasma haemolamae" Strain Purdue, a Red Blood Cell Pathogen of Alpacas (Vicugna pacos) and Llamas (Lama glama).</title>
        <authorList>
            <person name="Guimaraes A.M."/>
            <person name="Toth B."/>
            <person name="Santos A.P."/>
            <person name="do Nascimento N.C."/>
            <person name="Kritchevsky J.E."/>
            <person name="Messick J.B."/>
        </authorList>
    </citation>
    <scope>NUCLEOTIDE SEQUENCE [LARGE SCALE GENOMIC DNA]</scope>
    <source>
        <strain evidence="1 2">Purdue</strain>
    </source>
</reference>
<dbReference type="STRING" id="1212765.MHLP_01115"/>